<dbReference type="SUPFAM" id="SSF49299">
    <property type="entry name" value="PKD domain"/>
    <property type="match status" value="12"/>
</dbReference>
<name>A0A0E3WV18_9EURY</name>
<feature type="domain" description="PKD" evidence="2">
    <location>
        <begin position="1585"/>
        <end position="1665"/>
    </location>
</feature>
<dbReference type="OrthoDB" id="103676at2157"/>
<evidence type="ECO:0000259" key="2">
    <source>
        <dbReference type="PROSITE" id="PS50093"/>
    </source>
</evidence>
<feature type="domain" description="PKD" evidence="2">
    <location>
        <begin position="899"/>
        <end position="982"/>
    </location>
</feature>
<feature type="domain" description="PKD" evidence="2">
    <location>
        <begin position="1154"/>
        <end position="1232"/>
    </location>
</feature>
<dbReference type="SMART" id="SM00564">
    <property type="entry name" value="PQQ"/>
    <property type="match status" value="9"/>
</dbReference>
<dbReference type="PANTHER" id="PTHR47197">
    <property type="entry name" value="PROTEIN NIRF"/>
    <property type="match status" value="1"/>
</dbReference>
<dbReference type="InterPro" id="IPR022409">
    <property type="entry name" value="PKD/Chitinase_dom"/>
</dbReference>
<dbReference type="PROSITE" id="PS50093">
    <property type="entry name" value="PKD"/>
    <property type="match status" value="12"/>
</dbReference>
<feature type="domain" description="PKD" evidence="2">
    <location>
        <begin position="1503"/>
        <end position="1586"/>
    </location>
</feature>
<dbReference type="PANTHER" id="PTHR47197:SF3">
    <property type="entry name" value="DIHYDRO-HEME D1 DEHYDROGENASE"/>
    <property type="match status" value="1"/>
</dbReference>
<keyword evidence="4" id="KW-1185">Reference proteome</keyword>
<dbReference type="KEGG" id="mhor:MSHOH_3297"/>
<organism evidence="3 4">
    <name type="scientific">Methanosarcina horonobensis HB-1 = JCM 15518</name>
    <dbReference type="NCBI Taxonomy" id="1434110"/>
    <lineage>
        <taxon>Archaea</taxon>
        <taxon>Methanobacteriati</taxon>
        <taxon>Methanobacteriota</taxon>
        <taxon>Stenosarchaea group</taxon>
        <taxon>Methanomicrobia</taxon>
        <taxon>Methanosarcinales</taxon>
        <taxon>Methanosarcinaceae</taxon>
        <taxon>Methanosarcina</taxon>
    </lineage>
</organism>
<evidence type="ECO:0000313" key="4">
    <source>
        <dbReference type="Proteomes" id="UP000033101"/>
    </source>
</evidence>
<keyword evidence="1" id="KW-0732">Signal</keyword>
<proteinExistence type="predicted"/>
<feature type="domain" description="PKD" evidence="2">
    <location>
        <begin position="768"/>
        <end position="812"/>
    </location>
</feature>
<dbReference type="Pfam" id="PF18911">
    <property type="entry name" value="PKD_4"/>
    <property type="match status" value="12"/>
</dbReference>
<dbReference type="InterPro" id="IPR011045">
    <property type="entry name" value="N2O_reductase_N"/>
</dbReference>
<feature type="domain" description="PKD" evidence="2">
    <location>
        <begin position="1248"/>
        <end position="1331"/>
    </location>
</feature>
<dbReference type="SMART" id="SM00089">
    <property type="entry name" value="PKD"/>
    <property type="match status" value="12"/>
</dbReference>
<dbReference type="Gene3D" id="2.130.10.10">
    <property type="entry name" value="YVTN repeat-like/Quinoprotein amine dehydrogenase"/>
    <property type="match status" value="3"/>
</dbReference>
<reference evidence="3 4" key="1">
    <citation type="submission" date="2014-07" db="EMBL/GenBank/DDBJ databases">
        <title>Methanogenic archaea and the global carbon cycle.</title>
        <authorList>
            <person name="Henriksen J.R."/>
            <person name="Luke J."/>
            <person name="Reinhart S."/>
            <person name="Benedict M.N."/>
            <person name="Youngblut N.D."/>
            <person name="Metcalf M.E."/>
            <person name="Whitaker R.J."/>
            <person name="Metcalf W.W."/>
        </authorList>
    </citation>
    <scope>NUCLEOTIDE SEQUENCE [LARGE SCALE GENOMIC DNA]</scope>
    <source>
        <strain evidence="3 4">HB-1</strain>
    </source>
</reference>
<feature type="domain" description="PKD" evidence="2">
    <location>
        <begin position="340"/>
        <end position="417"/>
    </location>
</feature>
<dbReference type="InterPro" id="IPR035986">
    <property type="entry name" value="PKD_dom_sf"/>
</dbReference>
<gene>
    <name evidence="3" type="ORF">MSHOH_3297</name>
</gene>
<sequence>MKRTKCNKTFSRQTFNKALGITVLAFLMLVSIAGASPFAYITNGESNNISVIDTTTNKVTATIPVGLNPIGAAINPNGTKVYVTNSHSNSISVIDTATNTIIATVPVGSSPRGVAVSPNGKKVYVTNLASNTISLIDTSSNTVESTMKMGKDPTGVVVSPDGKKVYVTNYGDKTVSIIDTATKAVITAVSVEKGPKEIAVTPDGTKVYVANSDGGSISVIDTATNSVTNTVKVGGAPFGVAVNPAGTKAYVTNNDKYFSTVSIIDISTDKVTATIPVGPNPAGVAVTPDGTKVYVAINPYNAVSVIDTATNTVTATMLVGKSPYASGRFIGSIPVQPVYPLAKFSSNITSDYVFLSVPVQFTDLSENATKWNWDFGDGSGSTKQNPIHTYSAAGVYTVSLTVSNSNGTDSKLATVSVVPKGSPAPSYAFITNLNSNTVSVINTGNNTVTATVPVGKSPYGVAVSPDGTKVYVTNANYGYRGTVSVIDTATNKITATVDLGPKYSPCGIAVTPDGRKLYLANRDINGVSVIDTSTNTVTATLPVGINPLGVLITPDGTKVYVTNRYSNNVSVIDTATNTVTETVKVGLGPCGITVNQEGTKLYVTNCESNTISVIDTSSNTVTATVPVEKWPMGVTIIPDGTKVYVANERSNNVSVIDTATKTVIGTVKVGRSPYGIAVTPDGTKVYVANCGNDNNLGKTVSIIDTTTDKVTATVKTGFSPIAFGQFMSPLPAQPVLPAANFSSNITSGYAPLSIQLTDFSKNVNERNWNFGDGSNSTQQDPAHTYSRAGNYNVTLTVNNTNGTDSKFVTITVLAQPIFSASLTSGKTPLSVSFTDQSTGSPTSWNWTFGDGTYSTKENPVHIYRKPGKYSVTLILNETGNKSTVTKSGYITVSNGFEAPVTAFSASPVSGKAPLTVSFTDQSTGSPTSRKWTFGDGTHSIGENPVHTYNKPGRYNVTLTASNADGSNKLTKSSYIIVSNVLDSPVTSFSAYPTSGKAPLTVNFTGQGKGSPTEWKWFFGDGNNSTEKNPVYTFNKSGLYSVRLTASNEKGSNTLTKTGYVAVSSVSDTPVSKFSASPTSGKGPLKVQFTDQSTGSPTSWKWYFGDGSNSTERNPVHTYNDSGLYSVSLTAINENGSNALTKTGYIAVSSVLSTPVTSFSVSQTSEKTPLIVRFTDQSTGSPTEWKWTFGDGNDSTEKNPVHTYSKSGNYNVSLTTTNEGGSNKVQKSGYINVIAESGTVTSNPRYTVPVTAFSATPTSGSMPLTVSFTDQSTGSPTEWKWTFGDGSNSTEKNPVHIYNKSGRYNVTLTASNANGSNALTKSSCILVSNVLDAPVSKFSASPTAGSMPLTVSFTDQSTGSPVAWKWSFGDGNYSTDKNPVHIYNKSGRYTVSLTASNVNGSNTLTKSSYIVVSNVLDGPATNFSSSTTSGKAPLTVSFTDQSTGSPIEWKWTFGDGGNSTEKNPVHTYNKSGLYSVTLTASNENGSNVLTKTGYIAVSGVSNTPVVNFSASPASGKAPLTVSFTDQSTGSPTSWKWTFGDGGNSTEKNPVYTYNKSGLYSVTLTASNENGSNVLTKTGYIAVSNSLVAAFSASPTSGGMPLTVSFTDQSTGSPDAWKWAFGDGNTSTEKNPVHTYSKTGQYAVSLTVNNSGNVSTETRSRYIVVSK</sequence>
<dbReference type="RefSeq" id="WP_048141638.1">
    <property type="nucleotide sequence ID" value="NZ_CP009516.1"/>
</dbReference>
<feature type="domain" description="PKD" evidence="2">
    <location>
        <begin position="1069"/>
        <end position="1152"/>
    </location>
</feature>
<accession>A0A0E3WV18</accession>
<feature type="domain" description="PKD" evidence="2">
    <location>
        <begin position="984"/>
        <end position="1067"/>
    </location>
</feature>
<feature type="domain" description="PKD" evidence="2">
    <location>
        <begin position="1333"/>
        <end position="1416"/>
    </location>
</feature>
<dbReference type="CDD" id="cd00146">
    <property type="entry name" value="PKD"/>
    <property type="match status" value="12"/>
</dbReference>
<dbReference type="InterPro" id="IPR018391">
    <property type="entry name" value="PQQ_b-propeller_rpt"/>
</dbReference>
<dbReference type="PATRIC" id="fig|1434110.4.peg.4237"/>
<dbReference type="InterPro" id="IPR015943">
    <property type="entry name" value="WD40/YVTN_repeat-like_dom_sf"/>
</dbReference>
<dbReference type="Pfam" id="PF21783">
    <property type="entry name" value="YNCE"/>
    <property type="match status" value="3"/>
</dbReference>
<dbReference type="InterPro" id="IPR051200">
    <property type="entry name" value="Host-pathogen_enzymatic-act"/>
</dbReference>
<dbReference type="InterPro" id="IPR011964">
    <property type="entry name" value="YVTN_b-propeller_repeat"/>
</dbReference>
<dbReference type="InterPro" id="IPR048433">
    <property type="entry name" value="YNCE-like_beta-prop"/>
</dbReference>
<evidence type="ECO:0000256" key="1">
    <source>
        <dbReference type="ARBA" id="ARBA00022729"/>
    </source>
</evidence>
<protein>
    <submittedName>
        <fullName evidence="3">Cell surface protein</fullName>
    </submittedName>
</protein>
<dbReference type="CDD" id="cd05819">
    <property type="entry name" value="NHL"/>
    <property type="match status" value="1"/>
</dbReference>
<dbReference type="STRING" id="1434110.MSHOH_3297"/>
<dbReference type="Proteomes" id="UP000033101">
    <property type="component" value="Chromosome"/>
</dbReference>
<dbReference type="NCBIfam" id="TIGR02276">
    <property type="entry name" value="beta_rpt_yvtn"/>
    <property type="match status" value="14"/>
</dbReference>
<feature type="domain" description="PKD" evidence="2">
    <location>
        <begin position="814"/>
        <end position="897"/>
    </location>
</feature>
<dbReference type="InterPro" id="IPR000601">
    <property type="entry name" value="PKD_dom"/>
</dbReference>
<dbReference type="EMBL" id="CP009516">
    <property type="protein sequence ID" value="AKB79780.1"/>
    <property type="molecule type" value="Genomic_DNA"/>
</dbReference>
<dbReference type="GeneID" id="24832631"/>
<evidence type="ECO:0000313" key="3">
    <source>
        <dbReference type="EMBL" id="AKB79780.1"/>
    </source>
</evidence>
<dbReference type="SUPFAM" id="SSF50974">
    <property type="entry name" value="Nitrous oxide reductase, N-terminal domain"/>
    <property type="match status" value="2"/>
</dbReference>
<feature type="domain" description="PKD" evidence="2">
    <location>
        <begin position="1418"/>
        <end position="1501"/>
    </location>
</feature>
<dbReference type="FunFam" id="2.60.40.10:FF:000270">
    <property type="entry name" value="Cell surface protein"/>
    <property type="match status" value="12"/>
</dbReference>
<dbReference type="HOGENOM" id="CLU_002957_0_0_2"/>
<dbReference type="Gene3D" id="2.60.40.10">
    <property type="entry name" value="Immunoglobulins"/>
    <property type="match status" value="12"/>
</dbReference>
<dbReference type="InterPro" id="IPR013783">
    <property type="entry name" value="Ig-like_fold"/>
</dbReference>